<evidence type="ECO:0000313" key="3">
    <source>
        <dbReference type="Proteomes" id="UP001161325"/>
    </source>
</evidence>
<evidence type="ECO:0000313" key="2">
    <source>
        <dbReference type="EMBL" id="GLC26626.1"/>
    </source>
</evidence>
<keyword evidence="1" id="KW-0732">Signal</keyword>
<reference evidence="2" key="1">
    <citation type="submission" date="2022-08" db="EMBL/GenBank/DDBJ databases">
        <title>Draft genome sequencing of Roseisolibacter agri AW1220.</title>
        <authorList>
            <person name="Tobiishi Y."/>
            <person name="Tonouchi A."/>
        </authorList>
    </citation>
    <scope>NUCLEOTIDE SEQUENCE</scope>
    <source>
        <strain evidence="2">AW1220</strain>
    </source>
</reference>
<sequence>MRRILPLVLLLPGLAVAQPPAAPANPPAASPSRPDRQVVRDSLRELMRDSMQARRERRQREVIRQTVTPEMERTAFADATARTLLERARVARLTQDSALRAYDAKTYQRLSLGVGIRRIGRERLFMRTESASRVRWSRGNGIWVEPLASRSVMPAIKDADIDIDPEDMAPIPYFPGRETLWFPSGDMGVARAEVNERDMLHPLATGAEAYYRYATGDSVSIRLPDGRRIALRELRITARRPEWRAFNGSFWFDTERGSLVRAAYRMAAEMDIWKVADEENKRDGDDDEVPALVKGLITPMRANITAITVEYGLYEGRFWLPKLNVAEGEGQAGFVRMPVKFEETYKYDAVNGDRPIPRIPTPEELGLMAGDSSSSGMNVMVNVGDNDYTRARRDTSAAARRQREDSAARRYAFRADSLREEAAKATAAGDTTRARQLLRRAGRSEAAGRQITRRREECEKDSTYFAGTRTRHDGAVRMAVRLPCDPTKLATSTELPGSIYEPGEAIFGATERDALLAALDDFGLQAGWSPQRPTLRSGVDLIRYNRVEGLSVGAEAKSVLGMGYTATAQARLGISDLVPNAELTLERSSGAKALRGTIFHRLGVANDDWGSPLSFGASLAGLLYGRDEGFYYRTFGAELGGTRAQLLGGSPVSWRLFAERQRGAARELKQSITGADYIENIAAAQANVVGAGAESNRTWGSDPSGWRFFVRGRSEAAWVDRSGADSVVDGLAAGYGRALLDATLSRGFGRFAGALTGAAGGIVGDATPQRLFYAGGYQTVRGQFARPDSAGYVGNAFWMARSELGFNTTSARPVVFFDLGWAGDRRDVGHPGRPLSGYGAGISFMDGLIRADLSRGLWPQKRMRFDLAVEARF</sequence>
<feature type="chain" id="PRO_5041335498" description="Bacterial surface antigen (D15) domain-containing protein" evidence="1">
    <location>
        <begin position="18"/>
        <end position="873"/>
    </location>
</feature>
<evidence type="ECO:0008006" key="4">
    <source>
        <dbReference type="Google" id="ProtNLM"/>
    </source>
</evidence>
<dbReference type="Proteomes" id="UP001161325">
    <property type="component" value="Unassembled WGS sequence"/>
</dbReference>
<dbReference type="EMBL" id="BRXS01000005">
    <property type="protein sequence ID" value="GLC26626.1"/>
    <property type="molecule type" value="Genomic_DNA"/>
</dbReference>
<proteinExistence type="predicted"/>
<accession>A0AA37QBF1</accession>
<feature type="signal peptide" evidence="1">
    <location>
        <begin position="1"/>
        <end position="17"/>
    </location>
</feature>
<dbReference type="RefSeq" id="WP_284351083.1">
    <property type="nucleotide sequence ID" value="NZ_BRXS01000005.1"/>
</dbReference>
<gene>
    <name evidence="2" type="ORF">rosag_31390</name>
</gene>
<protein>
    <recommendedName>
        <fullName evidence="4">Bacterial surface antigen (D15) domain-containing protein</fullName>
    </recommendedName>
</protein>
<comment type="caution">
    <text evidence="2">The sequence shown here is derived from an EMBL/GenBank/DDBJ whole genome shotgun (WGS) entry which is preliminary data.</text>
</comment>
<keyword evidence="3" id="KW-1185">Reference proteome</keyword>
<name>A0AA37QBF1_9BACT</name>
<dbReference type="AlphaFoldDB" id="A0AA37QBF1"/>
<evidence type="ECO:0000256" key="1">
    <source>
        <dbReference type="SAM" id="SignalP"/>
    </source>
</evidence>
<organism evidence="2 3">
    <name type="scientific">Roseisolibacter agri</name>
    <dbReference type="NCBI Taxonomy" id="2014610"/>
    <lineage>
        <taxon>Bacteria</taxon>
        <taxon>Pseudomonadati</taxon>
        <taxon>Gemmatimonadota</taxon>
        <taxon>Gemmatimonadia</taxon>
        <taxon>Gemmatimonadales</taxon>
        <taxon>Gemmatimonadaceae</taxon>
        <taxon>Roseisolibacter</taxon>
    </lineage>
</organism>